<name>A0A1J4U9V3_9BACT</name>
<dbReference type="InterPro" id="IPR001789">
    <property type="entry name" value="Sig_transdc_resp-reg_receiver"/>
</dbReference>
<dbReference type="InterPro" id="IPR011006">
    <property type="entry name" value="CheY-like_superfamily"/>
</dbReference>
<dbReference type="PANTHER" id="PTHR44591">
    <property type="entry name" value="STRESS RESPONSE REGULATOR PROTEIN 1"/>
    <property type="match status" value="1"/>
</dbReference>
<dbReference type="CDD" id="cd00156">
    <property type="entry name" value="REC"/>
    <property type="match status" value="1"/>
</dbReference>
<dbReference type="Pfam" id="PF00072">
    <property type="entry name" value="Response_reg"/>
    <property type="match status" value="1"/>
</dbReference>
<dbReference type="InterPro" id="IPR050595">
    <property type="entry name" value="Bact_response_regulator"/>
</dbReference>
<keyword evidence="1 2" id="KW-0597">Phosphoprotein</keyword>
<accession>A0A1J4U9V3</accession>
<proteinExistence type="predicted"/>
<feature type="modified residue" description="4-aspartylphosphate" evidence="2">
    <location>
        <position position="53"/>
    </location>
</feature>
<evidence type="ECO:0000256" key="1">
    <source>
        <dbReference type="ARBA" id="ARBA00022553"/>
    </source>
</evidence>
<evidence type="ECO:0000313" key="4">
    <source>
        <dbReference type="EMBL" id="OIO20073.1"/>
    </source>
</evidence>
<dbReference type="STRING" id="1805238.AUJ23_00755"/>
<dbReference type="PROSITE" id="PS50110">
    <property type="entry name" value="RESPONSE_REGULATORY"/>
    <property type="match status" value="1"/>
</dbReference>
<dbReference type="GO" id="GO:0000160">
    <property type="term" value="P:phosphorelay signal transduction system"/>
    <property type="evidence" value="ECO:0007669"/>
    <property type="project" value="InterPro"/>
</dbReference>
<evidence type="ECO:0000313" key="5">
    <source>
        <dbReference type="Proteomes" id="UP000181941"/>
    </source>
</evidence>
<dbReference type="Gene3D" id="3.40.50.2300">
    <property type="match status" value="1"/>
</dbReference>
<dbReference type="PANTHER" id="PTHR44591:SF3">
    <property type="entry name" value="RESPONSE REGULATORY DOMAIN-CONTAINING PROTEIN"/>
    <property type="match status" value="1"/>
</dbReference>
<dbReference type="EMBL" id="MNVC01000012">
    <property type="protein sequence ID" value="OIO20073.1"/>
    <property type="molecule type" value="Genomic_DNA"/>
</dbReference>
<dbReference type="SUPFAM" id="SSF52172">
    <property type="entry name" value="CheY-like"/>
    <property type="match status" value="1"/>
</dbReference>
<comment type="caution">
    <text evidence="4">The sequence shown here is derived from an EMBL/GenBank/DDBJ whole genome shotgun (WGS) entry which is preliminary data.</text>
</comment>
<organism evidence="4 5">
    <name type="scientific">Candidatus Magasanikbacteria bacterium CG1_02_32_51</name>
    <dbReference type="NCBI Taxonomy" id="1805238"/>
    <lineage>
        <taxon>Bacteria</taxon>
        <taxon>Candidatus Magasanikiibacteriota</taxon>
    </lineage>
</organism>
<dbReference type="SMART" id="SM00448">
    <property type="entry name" value="REC"/>
    <property type="match status" value="1"/>
</dbReference>
<gene>
    <name evidence="4" type="ORF">AUJ23_00755</name>
</gene>
<dbReference type="Proteomes" id="UP000181941">
    <property type="component" value="Unassembled WGS sequence"/>
</dbReference>
<protein>
    <recommendedName>
        <fullName evidence="3">Response regulatory domain-containing protein</fullName>
    </recommendedName>
</protein>
<dbReference type="AlphaFoldDB" id="A0A1J4U9V3"/>
<sequence length="125" mass="13780">MPKKILIVEDEKAESMALVARFKMEGFIVLEAFNGEEGLKIALEQQPDFILSDIKMPVMDGIQMITQIRQSGDWGKTVPILMLTGVVEVDSISKIVEQGVNDYIVKGAMNLDDVVAKVNDKLAGK</sequence>
<evidence type="ECO:0000259" key="3">
    <source>
        <dbReference type="PROSITE" id="PS50110"/>
    </source>
</evidence>
<feature type="domain" description="Response regulatory" evidence="3">
    <location>
        <begin position="4"/>
        <end position="121"/>
    </location>
</feature>
<evidence type="ECO:0000256" key="2">
    <source>
        <dbReference type="PROSITE-ProRule" id="PRU00169"/>
    </source>
</evidence>
<reference evidence="4 5" key="1">
    <citation type="journal article" date="2016" name="Environ. Microbiol.">
        <title>Genomic resolution of a cold subsurface aquifer community provides metabolic insights for novel microbes adapted to high CO concentrations.</title>
        <authorList>
            <person name="Probst A.J."/>
            <person name="Castelle C.J."/>
            <person name="Singh A."/>
            <person name="Brown C.T."/>
            <person name="Anantharaman K."/>
            <person name="Sharon I."/>
            <person name="Hug L.A."/>
            <person name="Burstein D."/>
            <person name="Emerson J.B."/>
            <person name="Thomas B.C."/>
            <person name="Banfield J.F."/>
        </authorList>
    </citation>
    <scope>NUCLEOTIDE SEQUENCE [LARGE SCALE GENOMIC DNA]</scope>
    <source>
        <strain evidence="4">CG1_02_32_51</strain>
    </source>
</reference>